<proteinExistence type="predicted"/>
<name>A0ACC1B9E8_9ROSI</name>
<accession>A0ACC1B9E8</accession>
<reference evidence="2" key="1">
    <citation type="journal article" date="2023" name="G3 (Bethesda)">
        <title>Genome assembly and association tests identify interacting loci associated with vigor, precocity, and sex in interspecific pistachio rootstocks.</title>
        <authorList>
            <person name="Palmer W."/>
            <person name="Jacygrad E."/>
            <person name="Sagayaradj S."/>
            <person name="Cavanaugh K."/>
            <person name="Han R."/>
            <person name="Bertier L."/>
            <person name="Beede B."/>
            <person name="Kafkas S."/>
            <person name="Golino D."/>
            <person name="Preece J."/>
            <person name="Michelmore R."/>
        </authorList>
    </citation>
    <scope>NUCLEOTIDE SEQUENCE [LARGE SCALE GENOMIC DNA]</scope>
</reference>
<dbReference type="Proteomes" id="UP001164250">
    <property type="component" value="Chromosome 6"/>
</dbReference>
<evidence type="ECO:0000313" key="1">
    <source>
        <dbReference type="EMBL" id="KAJ0095492.1"/>
    </source>
</evidence>
<evidence type="ECO:0000313" key="2">
    <source>
        <dbReference type="Proteomes" id="UP001164250"/>
    </source>
</evidence>
<protein>
    <submittedName>
        <fullName evidence="1">Uncharacterized protein</fullName>
    </submittedName>
</protein>
<gene>
    <name evidence="1" type="ORF">Patl1_15381</name>
</gene>
<organism evidence="1 2">
    <name type="scientific">Pistacia atlantica</name>
    <dbReference type="NCBI Taxonomy" id="434234"/>
    <lineage>
        <taxon>Eukaryota</taxon>
        <taxon>Viridiplantae</taxon>
        <taxon>Streptophyta</taxon>
        <taxon>Embryophyta</taxon>
        <taxon>Tracheophyta</taxon>
        <taxon>Spermatophyta</taxon>
        <taxon>Magnoliopsida</taxon>
        <taxon>eudicotyledons</taxon>
        <taxon>Gunneridae</taxon>
        <taxon>Pentapetalae</taxon>
        <taxon>rosids</taxon>
        <taxon>malvids</taxon>
        <taxon>Sapindales</taxon>
        <taxon>Anacardiaceae</taxon>
        <taxon>Pistacia</taxon>
    </lineage>
</organism>
<sequence>MSSTSDRVDENTGSLDNYVLEMLSQPLGGIRVGLFHYGLCRDDSAGPLNMPHGDVSEDGDDWREYRLLLLYPKRGAVYLRLQSSSATLKCLQKDEKEPRRPRPCMELVSKGFEKERLALPQGLHNSLMISWMRMLRHASRHNNRRPLSVLLRTKEHVLSIAWHPFKSKFVVEDEGLPGHAYQITGSSNQVVSPSSESSFEEMAVLETEGFTTTRAESGDSNKEVALVTAEAPVNHLPSLLLKGELARIYKDYGLYVRLDCLGFLARLTTGAPTTSSAPRAGNVPSRMPVGDHPLYFRDEVSKNGLISCSRKAELGPMKSSRPRKRNASLAMECWRFGENAKK</sequence>
<comment type="caution">
    <text evidence="1">The sequence shown here is derived from an EMBL/GenBank/DDBJ whole genome shotgun (WGS) entry which is preliminary data.</text>
</comment>
<keyword evidence="2" id="KW-1185">Reference proteome</keyword>
<dbReference type="EMBL" id="CM047902">
    <property type="protein sequence ID" value="KAJ0095492.1"/>
    <property type="molecule type" value="Genomic_DNA"/>
</dbReference>